<dbReference type="Proteomes" id="UP001066276">
    <property type="component" value="Chromosome 3_1"/>
</dbReference>
<accession>A0AAV7UA24</accession>
<dbReference type="EMBL" id="JANPWB010000005">
    <property type="protein sequence ID" value="KAJ1185735.1"/>
    <property type="molecule type" value="Genomic_DNA"/>
</dbReference>
<sequence length="92" mass="9999">MRRRLTRLPRASYVRLLSNVHEKKTDAASASNGDKRGSQQQPRTEGHIFPDTSEELGGCAMTKGPGAWRSTGQAPYHIRLVGPDLPGNLSSA</sequence>
<feature type="compositionally biased region" description="Polar residues" evidence="1">
    <location>
        <begin position="28"/>
        <end position="43"/>
    </location>
</feature>
<dbReference type="AlphaFoldDB" id="A0AAV7UA24"/>
<gene>
    <name evidence="2" type="ORF">NDU88_002522</name>
</gene>
<proteinExistence type="predicted"/>
<evidence type="ECO:0000256" key="1">
    <source>
        <dbReference type="SAM" id="MobiDB-lite"/>
    </source>
</evidence>
<organism evidence="2 3">
    <name type="scientific">Pleurodeles waltl</name>
    <name type="common">Iberian ribbed newt</name>
    <dbReference type="NCBI Taxonomy" id="8319"/>
    <lineage>
        <taxon>Eukaryota</taxon>
        <taxon>Metazoa</taxon>
        <taxon>Chordata</taxon>
        <taxon>Craniata</taxon>
        <taxon>Vertebrata</taxon>
        <taxon>Euteleostomi</taxon>
        <taxon>Amphibia</taxon>
        <taxon>Batrachia</taxon>
        <taxon>Caudata</taxon>
        <taxon>Salamandroidea</taxon>
        <taxon>Salamandridae</taxon>
        <taxon>Pleurodelinae</taxon>
        <taxon>Pleurodeles</taxon>
    </lineage>
</organism>
<evidence type="ECO:0000313" key="2">
    <source>
        <dbReference type="EMBL" id="KAJ1185735.1"/>
    </source>
</evidence>
<feature type="region of interest" description="Disordered" evidence="1">
    <location>
        <begin position="19"/>
        <end position="57"/>
    </location>
</feature>
<keyword evidence="3" id="KW-1185">Reference proteome</keyword>
<evidence type="ECO:0000313" key="3">
    <source>
        <dbReference type="Proteomes" id="UP001066276"/>
    </source>
</evidence>
<comment type="caution">
    <text evidence="2">The sequence shown here is derived from an EMBL/GenBank/DDBJ whole genome shotgun (WGS) entry which is preliminary data.</text>
</comment>
<reference evidence="2" key="1">
    <citation type="journal article" date="2022" name="bioRxiv">
        <title>Sequencing and chromosome-scale assembly of the giantPleurodeles waltlgenome.</title>
        <authorList>
            <person name="Brown T."/>
            <person name="Elewa A."/>
            <person name="Iarovenko S."/>
            <person name="Subramanian E."/>
            <person name="Araus A.J."/>
            <person name="Petzold A."/>
            <person name="Susuki M."/>
            <person name="Suzuki K.-i.T."/>
            <person name="Hayashi T."/>
            <person name="Toyoda A."/>
            <person name="Oliveira C."/>
            <person name="Osipova E."/>
            <person name="Leigh N.D."/>
            <person name="Simon A."/>
            <person name="Yun M.H."/>
        </authorList>
    </citation>
    <scope>NUCLEOTIDE SEQUENCE</scope>
    <source>
        <strain evidence="2">20211129_DDA</strain>
        <tissue evidence="2">Liver</tissue>
    </source>
</reference>
<name>A0AAV7UA24_PLEWA</name>
<protein>
    <submittedName>
        <fullName evidence="2">Uncharacterized protein</fullName>
    </submittedName>
</protein>